<dbReference type="Proteomes" id="UP000280455">
    <property type="component" value="Chromosome"/>
</dbReference>
<reference evidence="1 2" key="1">
    <citation type="submission" date="2018-03" db="EMBL/GenBank/DDBJ databases">
        <title>Diversity of phytobeneficial traits revealed by whole-genome analysis of worldwide-isolated phenazine-producing Pseudomonas spp.</title>
        <authorList>
            <person name="Biessy A."/>
            <person name="Novinscak A."/>
            <person name="Blom J."/>
            <person name="Leger G."/>
            <person name="Thomashow L.S."/>
            <person name="Cazorla F.M."/>
            <person name="Josic D."/>
            <person name="Filion M."/>
        </authorList>
    </citation>
    <scope>NUCLEOTIDE SEQUENCE [LARGE SCALE GENOMIC DNA]</scope>
    <source>
        <strain evidence="1 2">ChPhzS24</strain>
    </source>
</reference>
<accession>A0AAD1E613</accession>
<organism evidence="1 2">
    <name type="scientific">Pseudomonas chlororaphis subsp. aureofaciens</name>
    <dbReference type="NCBI Taxonomy" id="587851"/>
    <lineage>
        <taxon>Bacteria</taxon>
        <taxon>Pseudomonadati</taxon>
        <taxon>Pseudomonadota</taxon>
        <taxon>Gammaproteobacteria</taxon>
        <taxon>Pseudomonadales</taxon>
        <taxon>Pseudomonadaceae</taxon>
        <taxon>Pseudomonas</taxon>
    </lineage>
</organism>
<name>A0AAD1E613_9PSED</name>
<dbReference type="AlphaFoldDB" id="A0AAD1E613"/>
<protein>
    <submittedName>
        <fullName evidence="1">Uncharacterized protein</fullName>
    </submittedName>
</protein>
<evidence type="ECO:0000313" key="1">
    <source>
        <dbReference type="EMBL" id="AZE29597.1"/>
    </source>
</evidence>
<proteinExistence type="predicted"/>
<sequence length="37" mass="4069">MTGLAKCYRTFVTKASFTRGWGLFAMTTLRAPGTRIG</sequence>
<evidence type="ECO:0000313" key="2">
    <source>
        <dbReference type="Proteomes" id="UP000280455"/>
    </source>
</evidence>
<gene>
    <name evidence="1" type="ORF">C4K07_2812</name>
</gene>
<dbReference type="EMBL" id="CP027750">
    <property type="protein sequence ID" value="AZE29597.1"/>
    <property type="molecule type" value="Genomic_DNA"/>
</dbReference>